<comment type="caution">
    <text evidence="2">The sequence shown here is derived from an EMBL/GenBank/DDBJ whole genome shotgun (WGS) entry which is preliminary data.</text>
</comment>
<feature type="compositionally biased region" description="Acidic residues" evidence="1">
    <location>
        <begin position="304"/>
        <end position="317"/>
    </location>
</feature>
<feature type="compositionally biased region" description="Acidic residues" evidence="1">
    <location>
        <begin position="133"/>
        <end position="154"/>
    </location>
</feature>
<feature type="compositionally biased region" description="Basic and acidic residues" evidence="1">
    <location>
        <begin position="334"/>
        <end position="345"/>
    </location>
</feature>
<dbReference type="EMBL" id="BQKY01000007">
    <property type="protein sequence ID" value="GJN90837.1"/>
    <property type="molecule type" value="Genomic_DNA"/>
</dbReference>
<keyword evidence="3" id="KW-1185">Reference proteome</keyword>
<sequence length="646" mass="71460">MPPKRRPYKAKKPKPVFFGPEPPPPPEPPKPAATGEPGSAASEQRVPATSEAEGQRRRKKKLPRKKINKDSQGGWEDDHVERDPQPEDQGRYDHRKCAVDRKVNYDAVLRYFQANINRLRSKYGRQPLRGYDPDEGLDEEDEEGEQQDDDDDDDGKAAEEVEGAKIEEIVERTEEDWASTVFALGRLAKFFDNRANDNYTPTLWLAPQTMKSFLRFMLARNVFMFYKKQINACIGLCELAGQQLYPANQLSKQLVRESQLVPAIKYLFPSLDSTLVSPIEVVPDRKPEPLDPLPDVFSSVSIMGEDDGSESGSDGDEPVSQHEPVDVPSWAESKTAKKEPEKPLSPEDATLARVRRIKEQLERDAQALKAWEDTPANEAISSSGVFRDALARSGGSSFVVDEQGTWRIGHRERSARSLVAWKVLSQAGEVDRSAAGGQECDPEVNPTQLERTIVQLDLGPHEAAFPVTEWHRSPPLSTTDAIEALEPDSAVLSHSLTSRVSVVVDLAATFDLSRLESLVSALFEADLKQLVLVPSPAFVFDPPLDSAHTPVKTPKALWMVDAVHRILPAYWPHAGELLRDEPGKQLSFAGGDYGAVALAALAKIVEEEEAELLAAKQEMQEPARGAEDDGQRFTEVDDEGAAVATV</sequence>
<feature type="compositionally biased region" description="Basic residues" evidence="1">
    <location>
        <begin position="1"/>
        <end position="14"/>
    </location>
</feature>
<evidence type="ECO:0000313" key="3">
    <source>
        <dbReference type="Proteomes" id="UP001342314"/>
    </source>
</evidence>
<name>A0AAV5GN96_9BASI</name>
<dbReference type="AlphaFoldDB" id="A0AAV5GN96"/>
<protein>
    <submittedName>
        <fullName evidence="2">Uncharacterized protein</fullName>
    </submittedName>
</protein>
<evidence type="ECO:0000313" key="2">
    <source>
        <dbReference type="EMBL" id="GJN90837.1"/>
    </source>
</evidence>
<feature type="region of interest" description="Disordered" evidence="1">
    <location>
        <begin position="124"/>
        <end position="165"/>
    </location>
</feature>
<proteinExistence type="predicted"/>
<accession>A0AAV5GN96</accession>
<reference evidence="2 3" key="1">
    <citation type="submission" date="2021-12" db="EMBL/GenBank/DDBJ databases">
        <title>High titer production of polyol ester of fatty acids by Rhodotorula paludigena BS15 towards product separation-free biomass refinery.</title>
        <authorList>
            <person name="Mano J."/>
            <person name="Ono H."/>
            <person name="Tanaka T."/>
            <person name="Naito K."/>
            <person name="Sushida H."/>
            <person name="Ike M."/>
            <person name="Tokuyasu K."/>
            <person name="Kitaoka M."/>
        </authorList>
    </citation>
    <scope>NUCLEOTIDE SEQUENCE [LARGE SCALE GENOMIC DNA]</scope>
    <source>
        <strain evidence="2 3">BS15</strain>
    </source>
</reference>
<evidence type="ECO:0000256" key="1">
    <source>
        <dbReference type="SAM" id="MobiDB-lite"/>
    </source>
</evidence>
<dbReference type="Proteomes" id="UP001342314">
    <property type="component" value="Unassembled WGS sequence"/>
</dbReference>
<feature type="compositionally biased region" description="Basic and acidic residues" evidence="1">
    <location>
        <begin position="76"/>
        <end position="95"/>
    </location>
</feature>
<feature type="region of interest" description="Disordered" evidence="1">
    <location>
        <begin position="283"/>
        <end position="350"/>
    </location>
</feature>
<feature type="region of interest" description="Disordered" evidence="1">
    <location>
        <begin position="616"/>
        <end position="646"/>
    </location>
</feature>
<feature type="compositionally biased region" description="Pro residues" evidence="1">
    <location>
        <begin position="20"/>
        <end position="31"/>
    </location>
</feature>
<feature type="compositionally biased region" description="Basic and acidic residues" evidence="1">
    <location>
        <begin position="155"/>
        <end position="165"/>
    </location>
</feature>
<feature type="region of interest" description="Disordered" evidence="1">
    <location>
        <begin position="1"/>
        <end position="95"/>
    </location>
</feature>
<feature type="compositionally biased region" description="Basic and acidic residues" evidence="1">
    <location>
        <begin position="618"/>
        <end position="635"/>
    </location>
</feature>
<feature type="compositionally biased region" description="Basic residues" evidence="1">
    <location>
        <begin position="56"/>
        <end position="67"/>
    </location>
</feature>
<gene>
    <name evidence="2" type="ORF">Rhopal_003851-T1</name>
</gene>
<organism evidence="2 3">
    <name type="scientific">Rhodotorula paludigena</name>
    <dbReference type="NCBI Taxonomy" id="86838"/>
    <lineage>
        <taxon>Eukaryota</taxon>
        <taxon>Fungi</taxon>
        <taxon>Dikarya</taxon>
        <taxon>Basidiomycota</taxon>
        <taxon>Pucciniomycotina</taxon>
        <taxon>Microbotryomycetes</taxon>
        <taxon>Sporidiobolales</taxon>
        <taxon>Sporidiobolaceae</taxon>
        <taxon>Rhodotorula</taxon>
    </lineage>
</organism>